<evidence type="ECO:0000256" key="5">
    <source>
        <dbReference type="ARBA" id="ARBA00022827"/>
    </source>
</evidence>
<dbReference type="InterPro" id="IPR016156">
    <property type="entry name" value="FAD/NAD-linked_Rdtase_dimer_sf"/>
</dbReference>
<accession>A0A3S3R037</accession>
<evidence type="ECO:0000259" key="8">
    <source>
        <dbReference type="Pfam" id="PF18267"/>
    </source>
</evidence>
<evidence type="ECO:0000256" key="3">
    <source>
        <dbReference type="ARBA" id="ARBA00018240"/>
    </source>
</evidence>
<organism evidence="9 10">
    <name type="scientific">Dinothrombium tinctorium</name>
    <dbReference type="NCBI Taxonomy" id="1965070"/>
    <lineage>
        <taxon>Eukaryota</taxon>
        <taxon>Metazoa</taxon>
        <taxon>Ecdysozoa</taxon>
        <taxon>Arthropoda</taxon>
        <taxon>Chelicerata</taxon>
        <taxon>Arachnida</taxon>
        <taxon>Acari</taxon>
        <taxon>Acariformes</taxon>
        <taxon>Trombidiformes</taxon>
        <taxon>Prostigmata</taxon>
        <taxon>Anystina</taxon>
        <taxon>Parasitengona</taxon>
        <taxon>Trombidioidea</taxon>
        <taxon>Trombidiidae</taxon>
        <taxon>Dinothrombium</taxon>
    </lineage>
</organism>
<evidence type="ECO:0000259" key="7">
    <source>
        <dbReference type="Pfam" id="PF07992"/>
    </source>
</evidence>
<dbReference type="Pfam" id="PF07992">
    <property type="entry name" value="Pyr_redox_2"/>
    <property type="match status" value="2"/>
</dbReference>
<keyword evidence="5" id="KW-0274">FAD</keyword>
<evidence type="ECO:0000256" key="2">
    <source>
        <dbReference type="ARBA" id="ARBA00008147"/>
    </source>
</evidence>
<evidence type="ECO:0000256" key="6">
    <source>
        <dbReference type="ARBA" id="ARBA00023002"/>
    </source>
</evidence>
<feature type="domain" description="FAD/NAD(P)-binding" evidence="7">
    <location>
        <begin position="2"/>
        <end position="182"/>
    </location>
</feature>
<dbReference type="GO" id="GO:0016491">
    <property type="term" value="F:oxidoreductase activity"/>
    <property type="evidence" value="ECO:0007669"/>
    <property type="project" value="UniProtKB-KW"/>
</dbReference>
<dbReference type="PANTHER" id="PTHR43429">
    <property type="entry name" value="PYRIDINE NUCLEOTIDE-DISULFIDE OXIDOREDUCTASE DOMAIN-CONTAINING"/>
    <property type="match status" value="1"/>
</dbReference>
<dbReference type="AlphaFoldDB" id="A0A3S3R037"/>
<feature type="domain" description="FAD/NAD(P)-binding" evidence="7">
    <location>
        <begin position="232"/>
        <end position="354"/>
    </location>
</feature>
<dbReference type="Gene3D" id="3.30.390.30">
    <property type="match status" value="1"/>
</dbReference>
<dbReference type="InterPro" id="IPR041575">
    <property type="entry name" value="Rubredoxin_C"/>
</dbReference>
<dbReference type="SUPFAM" id="SSF51905">
    <property type="entry name" value="FAD/NAD(P)-binding domain"/>
    <property type="match status" value="2"/>
</dbReference>
<dbReference type="Pfam" id="PF18267">
    <property type="entry name" value="Rubredoxin_C"/>
    <property type="match status" value="1"/>
</dbReference>
<dbReference type="Gene3D" id="3.50.50.60">
    <property type="entry name" value="FAD/NAD(P)-binding domain"/>
    <property type="match status" value="4"/>
</dbReference>
<dbReference type="InterPro" id="IPR036188">
    <property type="entry name" value="FAD/NAD-bd_sf"/>
</dbReference>
<evidence type="ECO:0000256" key="1">
    <source>
        <dbReference type="ARBA" id="ARBA00001974"/>
    </source>
</evidence>
<dbReference type="EMBL" id="NCKU01000212">
    <property type="protein sequence ID" value="RWS16545.1"/>
    <property type="molecule type" value="Genomic_DNA"/>
</dbReference>
<dbReference type="InterPro" id="IPR050260">
    <property type="entry name" value="FAD-bd_OxRdtase"/>
</dbReference>
<reference evidence="9 10" key="1">
    <citation type="journal article" date="2018" name="Gigascience">
        <title>Genomes of trombidid mites reveal novel predicted allergens and laterally-transferred genes associated with secondary metabolism.</title>
        <authorList>
            <person name="Dong X."/>
            <person name="Chaisiri K."/>
            <person name="Xia D."/>
            <person name="Armstrong S.D."/>
            <person name="Fang Y."/>
            <person name="Donnelly M.J."/>
            <person name="Kadowaki T."/>
            <person name="McGarry J.W."/>
            <person name="Darby A.C."/>
            <person name="Makepeace B.L."/>
        </authorList>
    </citation>
    <scope>NUCLEOTIDE SEQUENCE [LARGE SCALE GENOMIC DNA]</scope>
    <source>
        <strain evidence="9">UoL-WK</strain>
    </source>
</reference>
<keyword evidence="4" id="KW-0285">Flavoprotein</keyword>
<evidence type="ECO:0000313" key="10">
    <source>
        <dbReference type="Proteomes" id="UP000285301"/>
    </source>
</evidence>
<name>A0A3S3R037_9ACAR</name>
<proteinExistence type="inferred from homology"/>
<dbReference type="PRINTS" id="PR00368">
    <property type="entry name" value="FADPNR"/>
</dbReference>
<evidence type="ECO:0000313" key="9">
    <source>
        <dbReference type="EMBL" id="RWS16545.1"/>
    </source>
</evidence>
<dbReference type="InterPro" id="IPR023753">
    <property type="entry name" value="FAD/NAD-binding_dom"/>
</dbReference>
<sequence>MIVVVGGGIAGVSCVETLLAETNGSVPIALITNSSIVKVASNVIKSGINLESFEVKEQQKTFLEHHQNLRVVVDYAVSVDSDNHEVILKNGEPIKYTKLCICTGGRPNLIATNTDKVLGIRDTETVEQFEQKLKEAKRIAIVGNGGIALELVYTIEHCEVVWIIKDKSIGTPFFQCDAAQFLMPSIAQKPQENAPVHRLKYIAINEQRNKEGFGSALGPDWKINLSAKGKFIERKNIIVEFECEVNSINESDSIPNEKISKSEFDKWPVFVELTNNKLYGCDFVVSATGVIPNVLPLSGTKSFKLASDGGIEVNEEMLTSEINVYAAGDVCTASWRTSRNWFQMRLWTQARQMGIYAAFCMLSHLRNESPQVYFPFDVFTHITRFFDYKVVLLGCFNGQNLEHEYEILLRITEGKEYVKVVVSDNKVQGAILIGETDLEETFENLIVNQLDISTIKDNLLESNIDIEDYFD</sequence>
<dbReference type="PANTHER" id="PTHR43429:SF2">
    <property type="entry name" value="PYRIDINE NUCLEOTIDE-DISULFIDE OXIDOREDUCTASE DOMAIN-CONTAINING PROTEIN 1"/>
    <property type="match status" value="1"/>
</dbReference>
<keyword evidence="10" id="KW-1185">Reference proteome</keyword>
<feature type="domain" description="NADH-rubredoxin oxidoreductase C-terminal" evidence="8">
    <location>
        <begin position="385"/>
        <end position="449"/>
    </location>
</feature>
<comment type="cofactor">
    <cofactor evidence="1">
        <name>FAD</name>
        <dbReference type="ChEBI" id="CHEBI:57692"/>
    </cofactor>
</comment>
<gene>
    <name evidence="9" type="ORF">B4U79_06475</name>
</gene>
<dbReference type="Proteomes" id="UP000285301">
    <property type="component" value="Unassembled WGS sequence"/>
</dbReference>
<evidence type="ECO:0000256" key="4">
    <source>
        <dbReference type="ARBA" id="ARBA00022630"/>
    </source>
</evidence>
<dbReference type="STRING" id="1965070.A0A3S3R037"/>
<dbReference type="OrthoDB" id="202203at2759"/>
<protein>
    <recommendedName>
        <fullName evidence="3">Pyridine nucleotide-disulfide oxidoreductase domain-containing protein 1</fullName>
    </recommendedName>
</protein>
<keyword evidence="6" id="KW-0560">Oxidoreductase</keyword>
<comment type="caution">
    <text evidence="9">The sequence shown here is derived from an EMBL/GenBank/DDBJ whole genome shotgun (WGS) entry which is preliminary data.</text>
</comment>
<comment type="similarity">
    <text evidence="2">Belongs to the class-I pyridine nucleotide-disulfide oxidoreductase family. PYROXD1 subfamily.</text>
</comment>